<evidence type="ECO:0000313" key="1">
    <source>
        <dbReference type="EMBL" id="AGC68438.1"/>
    </source>
</evidence>
<sequence length="51" mass="6257">MKYTEFKEFLEKHPYCFTPNKEKQKEFDRRVATAEKRPIIFAHHEGKETKN</sequence>
<dbReference type="STRING" id="1121335.Cst_c14480"/>
<gene>
    <name evidence="1" type="ordered locus">Cst_c14480</name>
</gene>
<dbReference type="PATRIC" id="fig|1121335.3.peg.1429"/>
<dbReference type="AlphaFoldDB" id="L7VS81"/>
<name>L7VS81_THES1</name>
<reference evidence="1 2" key="1">
    <citation type="journal article" date="2013" name="Genome Announc.">
        <title>Complete genome sequence of Clostridium stercorarium subsp. stercorarium strain DSM 8532, a thermophilic degrader of plant cell wall fibers.</title>
        <authorList>
            <person name="Poehlein A."/>
            <person name="Zverlov V.V."/>
            <person name="Daniel R."/>
            <person name="Schwarz W.H."/>
            <person name="Liebl W."/>
        </authorList>
    </citation>
    <scope>NUCLEOTIDE SEQUENCE [LARGE SCALE GENOMIC DNA]</scope>
    <source>
        <strain evidence="2">ATCC 35414 / DSM 8532 / NCIMB 11754</strain>
    </source>
</reference>
<organism evidence="1 2">
    <name type="scientific">Thermoclostridium stercorarium (strain ATCC 35414 / DSM 8532 / NCIMB 11754)</name>
    <name type="common">Clostridium stercorarium</name>
    <dbReference type="NCBI Taxonomy" id="1121335"/>
    <lineage>
        <taxon>Bacteria</taxon>
        <taxon>Bacillati</taxon>
        <taxon>Bacillota</taxon>
        <taxon>Clostridia</taxon>
        <taxon>Eubacteriales</taxon>
        <taxon>Oscillospiraceae</taxon>
        <taxon>Thermoclostridium</taxon>
    </lineage>
</organism>
<evidence type="ECO:0000313" key="2">
    <source>
        <dbReference type="Proteomes" id="UP000011220"/>
    </source>
</evidence>
<keyword evidence="2" id="KW-1185">Reference proteome</keyword>
<dbReference type="EMBL" id="CP004044">
    <property type="protein sequence ID" value="AGC68438.1"/>
    <property type="molecule type" value="Genomic_DNA"/>
</dbReference>
<accession>L7VS81</accession>
<dbReference type="KEGG" id="css:Cst_c14480"/>
<dbReference type="KEGG" id="csd:Clst_1397"/>
<protein>
    <submittedName>
        <fullName evidence="1">Uncharacterized protein</fullName>
    </submittedName>
</protein>
<proteinExistence type="predicted"/>
<dbReference type="RefSeq" id="WP_015359123.1">
    <property type="nucleotide sequence ID" value="NC_020134.1"/>
</dbReference>
<dbReference type="Proteomes" id="UP000011220">
    <property type="component" value="Chromosome"/>
</dbReference>